<dbReference type="Proteomes" id="UP000184236">
    <property type="component" value="Unassembled WGS sequence"/>
</dbReference>
<accession>A0A1M4X6E3</accession>
<dbReference type="RefSeq" id="WP_072884446.1">
    <property type="nucleotide sequence ID" value="NZ_FQVO01000005.1"/>
</dbReference>
<gene>
    <name evidence="1" type="ORF">SAMN05444408_105209</name>
</gene>
<protein>
    <recommendedName>
        <fullName evidence="3">DUF3887 domain-containing protein</fullName>
    </recommendedName>
</protein>
<organism evidence="1 2">
    <name type="scientific">Chryseobacterium takakiae</name>
    <dbReference type="NCBI Taxonomy" id="1302685"/>
    <lineage>
        <taxon>Bacteria</taxon>
        <taxon>Pseudomonadati</taxon>
        <taxon>Bacteroidota</taxon>
        <taxon>Flavobacteriia</taxon>
        <taxon>Flavobacteriales</taxon>
        <taxon>Weeksellaceae</taxon>
        <taxon>Chryseobacterium group</taxon>
        <taxon>Chryseobacterium</taxon>
    </lineage>
</organism>
<dbReference type="EMBL" id="FQVO01000005">
    <property type="protein sequence ID" value="SHE89016.1"/>
    <property type="molecule type" value="Genomic_DNA"/>
</dbReference>
<dbReference type="OrthoDB" id="1260945at2"/>
<evidence type="ECO:0008006" key="3">
    <source>
        <dbReference type="Google" id="ProtNLM"/>
    </source>
</evidence>
<reference evidence="2" key="1">
    <citation type="submission" date="2016-11" db="EMBL/GenBank/DDBJ databases">
        <authorList>
            <person name="Varghese N."/>
            <person name="Submissions S."/>
        </authorList>
    </citation>
    <scope>NUCLEOTIDE SEQUENCE [LARGE SCALE GENOMIC DNA]</scope>
    <source>
        <strain evidence="2">DSM 26898</strain>
    </source>
</reference>
<dbReference type="AlphaFoldDB" id="A0A1M4X6E3"/>
<name>A0A1M4X6E3_9FLAO</name>
<evidence type="ECO:0000313" key="2">
    <source>
        <dbReference type="Proteomes" id="UP000184236"/>
    </source>
</evidence>
<proteinExistence type="predicted"/>
<keyword evidence="2" id="KW-1185">Reference proteome</keyword>
<evidence type="ECO:0000313" key="1">
    <source>
        <dbReference type="EMBL" id="SHE89016.1"/>
    </source>
</evidence>
<sequence length="154" mass="18431">MKKTLTILFLTIGYFSFSQKLYKQIAEKDINQERFNVAKSFAQEYLKKCENKDYSKFQNYIIDSRSTKKLNDSIKENCHEMFAKYGKSEILNLNSSYYHKYTKNYDPLELFIFDFKTEKNSEVKYASIWVYEDKNIIGGLLFSKEKPLKIVRKK</sequence>